<organism evidence="1 2">
    <name type="scientific">Diploptera punctata</name>
    <name type="common">Pacific beetle cockroach</name>
    <dbReference type="NCBI Taxonomy" id="6984"/>
    <lineage>
        <taxon>Eukaryota</taxon>
        <taxon>Metazoa</taxon>
        <taxon>Ecdysozoa</taxon>
        <taxon>Arthropoda</taxon>
        <taxon>Hexapoda</taxon>
        <taxon>Insecta</taxon>
        <taxon>Pterygota</taxon>
        <taxon>Neoptera</taxon>
        <taxon>Polyneoptera</taxon>
        <taxon>Dictyoptera</taxon>
        <taxon>Blattodea</taxon>
        <taxon>Blaberoidea</taxon>
        <taxon>Blaberidae</taxon>
        <taxon>Diplopterinae</taxon>
        <taxon>Diploptera</taxon>
    </lineage>
</organism>
<reference evidence="1" key="2">
    <citation type="submission" date="2023-05" db="EMBL/GenBank/DDBJ databases">
        <authorList>
            <person name="Fouks B."/>
        </authorList>
    </citation>
    <scope>NUCLEOTIDE SEQUENCE</scope>
    <source>
        <strain evidence="1">Stay&amp;Tobe</strain>
        <tissue evidence="1">Testes</tissue>
    </source>
</reference>
<evidence type="ECO:0000313" key="2">
    <source>
        <dbReference type="Proteomes" id="UP001233999"/>
    </source>
</evidence>
<dbReference type="AlphaFoldDB" id="A0AAD8A4K5"/>
<accession>A0AAD8A4K5</accession>
<sequence length="75" mass="8735">NKIRIRTSVNGNLTLDINHRIKQDKEAEEVDEIYPYPKELLELLKKLNIWDHLFMNQGVVKLKYIAACIRTNGGV</sequence>
<protein>
    <submittedName>
        <fullName evidence="1">Uncharacterized protein</fullName>
    </submittedName>
</protein>
<proteinExistence type="predicted"/>
<reference evidence="1" key="1">
    <citation type="journal article" date="2023" name="IScience">
        <title>Live-bearing cockroach genome reveals convergent evolutionary mechanisms linked to viviparity in insects and beyond.</title>
        <authorList>
            <person name="Fouks B."/>
            <person name="Harrison M.C."/>
            <person name="Mikhailova A.A."/>
            <person name="Marchal E."/>
            <person name="English S."/>
            <person name="Carruthers M."/>
            <person name="Jennings E.C."/>
            <person name="Chiamaka E.L."/>
            <person name="Frigard R.A."/>
            <person name="Pippel M."/>
            <person name="Attardo G.M."/>
            <person name="Benoit J.B."/>
            <person name="Bornberg-Bauer E."/>
            <person name="Tobe S.S."/>
        </authorList>
    </citation>
    <scope>NUCLEOTIDE SEQUENCE</scope>
    <source>
        <strain evidence="1">Stay&amp;Tobe</strain>
    </source>
</reference>
<keyword evidence="2" id="KW-1185">Reference proteome</keyword>
<comment type="caution">
    <text evidence="1">The sequence shown here is derived from an EMBL/GenBank/DDBJ whole genome shotgun (WGS) entry which is preliminary data.</text>
</comment>
<dbReference type="EMBL" id="JASPKZ010003873">
    <property type="protein sequence ID" value="KAJ9591338.1"/>
    <property type="molecule type" value="Genomic_DNA"/>
</dbReference>
<feature type="non-terminal residue" evidence="1">
    <location>
        <position position="1"/>
    </location>
</feature>
<evidence type="ECO:0000313" key="1">
    <source>
        <dbReference type="EMBL" id="KAJ9591338.1"/>
    </source>
</evidence>
<dbReference type="Proteomes" id="UP001233999">
    <property type="component" value="Unassembled WGS sequence"/>
</dbReference>
<name>A0AAD8A4K5_DIPPU</name>
<feature type="non-terminal residue" evidence="1">
    <location>
        <position position="75"/>
    </location>
</feature>
<gene>
    <name evidence="1" type="ORF">L9F63_002120</name>
</gene>